<dbReference type="Proteomes" id="UP000320672">
    <property type="component" value="Chromosome"/>
</dbReference>
<dbReference type="InterPro" id="IPR011464">
    <property type="entry name" value="DUF1570"/>
</dbReference>
<dbReference type="Pfam" id="PF07607">
    <property type="entry name" value="DUF1570"/>
    <property type="match status" value="1"/>
</dbReference>
<dbReference type="KEGG" id="rml:FF011L_30960"/>
<proteinExistence type="predicted"/>
<evidence type="ECO:0000259" key="1">
    <source>
        <dbReference type="Pfam" id="PF07607"/>
    </source>
</evidence>
<dbReference type="OrthoDB" id="291356at2"/>
<dbReference type="AlphaFoldDB" id="A0A517MHR0"/>
<sequence>MRSIAQAWITPLLIAFSMTWIAVGSCGRCEAVEKIKFKDARQREQNVTGESLVEARDGGLLLLGDDGRIWTIQPGQIESKETDDSKLTPVDEATVQQRLLEEMPAGFEIHQTNHYLICHNTSVQYVTWVGSLFEQLYRGFNAYWKNQGMVLEEPRFPLVGLVFADRKSFEEYARPEVGEAVGGIIGYYNLETNRITTFNMPNPERNIATIIHEATHQLAYNTGLQQRFADNPMWVSEGLAVFFESPDFSSSRGWRTIGRVNAVNLQRFKKYLLSRPADSLSTLLSDDKRFRNADSAISAYSEAWALNYFLLKTKRKEYVAYLQELSKGEPLKSRSPRERIEMFEKFIGADLQTIERQFVPFVTRLR</sequence>
<organism evidence="2 3">
    <name type="scientific">Roseimaritima multifibrata</name>
    <dbReference type="NCBI Taxonomy" id="1930274"/>
    <lineage>
        <taxon>Bacteria</taxon>
        <taxon>Pseudomonadati</taxon>
        <taxon>Planctomycetota</taxon>
        <taxon>Planctomycetia</taxon>
        <taxon>Pirellulales</taxon>
        <taxon>Pirellulaceae</taxon>
        <taxon>Roseimaritima</taxon>
    </lineage>
</organism>
<evidence type="ECO:0000313" key="2">
    <source>
        <dbReference type="EMBL" id="QDS94317.1"/>
    </source>
</evidence>
<evidence type="ECO:0000313" key="3">
    <source>
        <dbReference type="Proteomes" id="UP000320672"/>
    </source>
</evidence>
<feature type="domain" description="DUF1570" evidence="1">
    <location>
        <begin position="206"/>
        <end position="331"/>
    </location>
</feature>
<reference evidence="2 3" key="1">
    <citation type="submission" date="2019-02" db="EMBL/GenBank/DDBJ databases">
        <title>Deep-cultivation of Planctomycetes and their phenomic and genomic characterization uncovers novel biology.</title>
        <authorList>
            <person name="Wiegand S."/>
            <person name="Jogler M."/>
            <person name="Boedeker C."/>
            <person name="Pinto D."/>
            <person name="Vollmers J."/>
            <person name="Rivas-Marin E."/>
            <person name="Kohn T."/>
            <person name="Peeters S.H."/>
            <person name="Heuer A."/>
            <person name="Rast P."/>
            <person name="Oberbeckmann S."/>
            <person name="Bunk B."/>
            <person name="Jeske O."/>
            <person name="Meyerdierks A."/>
            <person name="Storesund J.E."/>
            <person name="Kallscheuer N."/>
            <person name="Luecker S."/>
            <person name="Lage O.M."/>
            <person name="Pohl T."/>
            <person name="Merkel B.J."/>
            <person name="Hornburger P."/>
            <person name="Mueller R.-W."/>
            <person name="Bruemmer F."/>
            <person name="Labrenz M."/>
            <person name="Spormann A.M."/>
            <person name="Op den Camp H."/>
            <person name="Overmann J."/>
            <person name="Amann R."/>
            <person name="Jetten M.S.M."/>
            <person name="Mascher T."/>
            <person name="Medema M.H."/>
            <person name="Devos D.P."/>
            <person name="Kaster A.-K."/>
            <person name="Ovreas L."/>
            <person name="Rohde M."/>
            <person name="Galperin M.Y."/>
            <person name="Jogler C."/>
        </authorList>
    </citation>
    <scope>NUCLEOTIDE SEQUENCE [LARGE SCALE GENOMIC DNA]</scope>
    <source>
        <strain evidence="2 3">FF011L</strain>
    </source>
</reference>
<gene>
    <name evidence="2" type="ORF">FF011L_30960</name>
</gene>
<accession>A0A517MHR0</accession>
<dbReference type="EMBL" id="CP036262">
    <property type="protein sequence ID" value="QDS94317.1"/>
    <property type="molecule type" value="Genomic_DNA"/>
</dbReference>
<protein>
    <recommendedName>
        <fullName evidence="1">DUF1570 domain-containing protein</fullName>
    </recommendedName>
</protein>
<dbReference type="PROSITE" id="PS51257">
    <property type="entry name" value="PROKAR_LIPOPROTEIN"/>
    <property type="match status" value="1"/>
</dbReference>
<dbReference type="RefSeq" id="WP_145352353.1">
    <property type="nucleotide sequence ID" value="NZ_CP036262.1"/>
</dbReference>
<name>A0A517MHR0_9BACT</name>
<keyword evidence="3" id="KW-1185">Reference proteome</keyword>